<feature type="transmembrane region" description="Helical" evidence="14">
    <location>
        <begin position="6"/>
        <end position="26"/>
    </location>
</feature>
<feature type="binding site" description="axial binding residue" evidence="13">
    <location>
        <position position="66"/>
    </location>
    <ligand>
        <name>heme b</name>
        <dbReference type="ChEBI" id="CHEBI:60344"/>
        <label>2</label>
    </ligand>
    <ligandPart>
        <name>Fe</name>
        <dbReference type="ChEBI" id="CHEBI:18248"/>
    </ligandPart>
</feature>
<dbReference type="EMBL" id="MFTC01000064">
    <property type="protein sequence ID" value="OGI50646.1"/>
    <property type="molecule type" value="Genomic_DNA"/>
</dbReference>
<dbReference type="InterPro" id="IPR003816">
    <property type="entry name" value="Nitrate_red_gam"/>
</dbReference>
<dbReference type="AlphaFoldDB" id="A0A1F6TZV0"/>
<feature type="domain" description="NarG-like" evidence="15">
    <location>
        <begin position="5"/>
        <end position="219"/>
    </location>
</feature>
<dbReference type="InterPro" id="IPR023234">
    <property type="entry name" value="NarG-like_domain"/>
</dbReference>
<feature type="transmembrane region" description="Helical" evidence="14">
    <location>
        <begin position="185"/>
        <end position="212"/>
    </location>
</feature>
<dbReference type="NCBIfam" id="TIGR00351">
    <property type="entry name" value="narI"/>
    <property type="match status" value="1"/>
</dbReference>
<keyword evidence="4 13" id="KW-0349">Heme</keyword>
<evidence type="ECO:0000313" key="17">
    <source>
        <dbReference type="Proteomes" id="UP000179037"/>
    </source>
</evidence>
<dbReference type="GO" id="GO:0019645">
    <property type="term" value="P:anaerobic electron transport chain"/>
    <property type="evidence" value="ECO:0007669"/>
    <property type="project" value="TreeGrafter"/>
</dbReference>
<dbReference type="SUPFAM" id="SSF103501">
    <property type="entry name" value="Respiratory nitrate reductase 1 gamma chain"/>
    <property type="match status" value="1"/>
</dbReference>
<keyword evidence="8 14" id="KW-1133">Transmembrane helix</keyword>
<dbReference type="GO" id="GO:0009325">
    <property type="term" value="C:nitrate reductase complex"/>
    <property type="evidence" value="ECO:0007669"/>
    <property type="project" value="InterPro"/>
</dbReference>
<dbReference type="Pfam" id="PF02665">
    <property type="entry name" value="Nitrate_red_gam"/>
    <property type="match status" value="1"/>
</dbReference>
<keyword evidence="2" id="KW-0813">Transport</keyword>
<evidence type="ECO:0000256" key="5">
    <source>
        <dbReference type="ARBA" id="ARBA00022692"/>
    </source>
</evidence>
<evidence type="ECO:0000256" key="1">
    <source>
        <dbReference type="ARBA" id="ARBA00004651"/>
    </source>
</evidence>
<comment type="caution">
    <text evidence="16">The sequence shown here is derived from an EMBL/GenBank/DDBJ whole genome shotgun (WGS) entry which is preliminary data.</text>
</comment>
<evidence type="ECO:0000256" key="9">
    <source>
        <dbReference type="ARBA" id="ARBA00023002"/>
    </source>
</evidence>
<feature type="binding site" description="axial binding residue" evidence="13">
    <location>
        <position position="56"/>
    </location>
    <ligand>
        <name>heme b</name>
        <dbReference type="ChEBI" id="CHEBI:60344"/>
        <label>1</label>
    </ligand>
    <ligandPart>
        <name>Fe</name>
        <dbReference type="ChEBI" id="CHEBI:18248"/>
    </ligandPart>
</feature>
<evidence type="ECO:0000259" key="15">
    <source>
        <dbReference type="Pfam" id="PF02665"/>
    </source>
</evidence>
<dbReference type="GO" id="GO:0005886">
    <property type="term" value="C:plasma membrane"/>
    <property type="evidence" value="ECO:0007669"/>
    <property type="project" value="UniProtKB-SubCell"/>
</dbReference>
<dbReference type="InterPro" id="IPR036197">
    <property type="entry name" value="NarG-like_sf"/>
</dbReference>
<dbReference type="InterPro" id="IPR051936">
    <property type="entry name" value="Heme-iron_electron_transfer"/>
</dbReference>
<keyword evidence="7" id="KW-0249">Electron transport</keyword>
<keyword evidence="12 14" id="KW-0472">Membrane</keyword>
<feature type="transmembrane region" description="Helical" evidence="14">
    <location>
        <begin position="126"/>
        <end position="148"/>
    </location>
</feature>
<keyword evidence="11" id="KW-0534">Nitrate assimilation</keyword>
<organism evidence="16 17">
    <name type="scientific">Candidatus Muproteobacteria bacterium RIFCSPLOWO2_01_FULL_60_18</name>
    <dbReference type="NCBI Taxonomy" id="1817768"/>
    <lineage>
        <taxon>Bacteria</taxon>
        <taxon>Pseudomonadati</taxon>
        <taxon>Pseudomonadota</taxon>
        <taxon>Candidatus Muproteobacteria</taxon>
    </lineage>
</organism>
<evidence type="ECO:0000256" key="2">
    <source>
        <dbReference type="ARBA" id="ARBA00022448"/>
    </source>
</evidence>
<reference evidence="16 17" key="1">
    <citation type="journal article" date="2016" name="Nat. Commun.">
        <title>Thousands of microbial genomes shed light on interconnected biogeochemical processes in an aquifer system.</title>
        <authorList>
            <person name="Anantharaman K."/>
            <person name="Brown C.T."/>
            <person name="Hug L.A."/>
            <person name="Sharon I."/>
            <person name="Castelle C.J."/>
            <person name="Probst A.J."/>
            <person name="Thomas B.C."/>
            <person name="Singh A."/>
            <person name="Wilkins M.J."/>
            <person name="Karaoz U."/>
            <person name="Brodie E.L."/>
            <person name="Williams K.H."/>
            <person name="Hubbard S.S."/>
            <person name="Banfield J.F."/>
        </authorList>
    </citation>
    <scope>NUCLEOTIDE SEQUENCE [LARGE SCALE GENOMIC DNA]</scope>
</reference>
<dbReference type="GO" id="GO:0046872">
    <property type="term" value="F:metal ion binding"/>
    <property type="evidence" value="ECO:0007669"/>
    <property type="project" value="UniProtKB-KW"/>
</dbReference>
<evidence type="ECO:0000256" key="12">
    <source>
        <dbReference type="ARBA" id="ARBA00023136"/>
    </source>
</evidence>
<dbReference type="GO" id="GO:0020037">
    <property type="term" value="F:heme binding"/>
    <property type="evidence" value="ECO:0007669"/>
    <property type="project" value="TreeGrafter"/>
</dbReference>
<protein>
    <submittedName>
        <fullName evidence="16">Respiratory nitrate reductase subunit gamma</fullName>
    </submittedName>
</protein>
<evidence type="ECO:0000256" key="6">
    <source>
        <dbReference type="ARBA" id="ARBA00022723"/>
    </source>
</evidence>
<dbReference type="Gene3D" id="1.20.950.20">
    <property type="entry name" value="Transmembrane di-heme cytochromes, Chain C"/>
    <property type="match status" value="1"/>
</dbReference>
<comment type="subcellular location">
    <subcellularLocation>
        <location evidence="1">Cell membrane</location>
        <topology evidence="1">Multi-pass membrane protein</topology>
    </subcellularLocation>
</comment>
<evidence type="ECO:0000256" key="7">
    <source>
        <dbReference type="ARBA" id="ARBA00022982"/>
    </source>
</evidence>
<feature type="binding site" description="axial binding residue" evidence="13">
    <location>
        <position position="184"/>
    </location>
    <ligand>
        <name>heme b</name>
        <dbReference type="ChEBI" id="CHEBI:60344"/>
        <label>1</label>
    </ligand>
    <ligandPart>
        <name>Fe</name>
        <dbReference type="ChEBI" id="CHEBI:18248"/>
    </ligandPart>
</feature>
<accession>A0A1F6TZV0</accession>
<feature type="transmembrane region" description="Helical" evidence="14">
    <location>
        <begin position="92"/>
        <end position="114"/>
    </location>
</feature>
<dbReference type="PANTHER" id="PTHR30598:SF3">
    <property type="entry name" value="RESPIRATORY NITRATE REDUCTASE 1 GAMMA CHAIN"/>
    <property type="match status" value="1"/>
</dbReference>
<evidence type="ECO:0000256" key="14">
    <source>
        <dbReference type="SAM" id="Phobius"/>
    </source>
</evidence>
<feature type="transmembrane region" description="Helical" evidence="14">
    <location>
        <begin position="47"/>
        <end position="72"/>
    </location>
</feature>
<evidence type="ECO:0000256" key="8">
    <source>
        <dbReference type="ARBA" id="ARBA00022989"/>
    </source>
</evidence>
<dbReference type="Proteomes" id="UP000179037">
    <property type="component" value="Unassembled WGS sequence"/>
</dbReference>
<sequence>MNLLNNFLFVALPYVAIVVFCVGSIHRYRTTGFKYSSLSSQFLEGRGLFFFTLLFHVGILVLFMGHLGVFLFPAATLAWNSIPVRLVVHEMVVFTFGLSVLIGLTGLLIRRILYPRLQVVTSWMDIVIELLLIAQIVLGLWIALGYRWGSSWFAADLSPYLWSIVKLNPQIEAASAMPLVIKAHIVGAFVILGMIPFTRLAHLLVAPFHYIWRRYQPVMWYWDRKRVRDPGSAWTETRPRNN</sequence>
<feature type="binding site" description="axial binding residue" evidence="13">
    <location>
        <position position="202"/>
    </location>
    <ligand>
        <name>heme b</name>
        <dbReference type="ChEBI" id="CHEBI:60344"/>
        <label>1</label>
    </ligand>
    <ligandPart>
        <name>Fe</name>
        <dbReference type="ChEBI" id="CHEBI:18248"/>
    </ligandPart>
</feature>
<evidence type="ECO:0000256" key="3">
    <source>
        <dbReference type="ARBA" id="ARBA00022475"/>
    </source>
</evidence>
<keyword evidence="10 13" id="KW-0408">Iron</keyword>
<dbReference type="GO" id="GO:0042128">
    <property type="term" value="P:nitrate assimilation"/>
    <property type="evidence" value="ECO:0007669"/>
    <property type="project" value="UniProtKB-KW"/>
</dbReference>
<dbReference type="GO" id="GO:0009055">
    <property type="term" value="F:electron transfer activity"/>
    <property type="evidence" value="ECO:0007669"/>
    <property type="project" value="TreeGrafter"/>
</dbReference>
<name>A0A1F6TZV0_9PROT</name>
<evidence type="ECO:0000313" key="16">
    <source>
        <dbReference type="EMBL" id="OGI50646.1"/>
    </source>
</evidence>
<evidence type="ECO:0000256" key="13">
    <source>
        <dbReference type="PIRSR" id="PIRSR603816-1"/>
    </source>
</evidence>
<gene>
    <name evidence="16" type="ORF">A3A87_03800</name>
</gene>
<keyword evidence="9" id="KW-0560">Oxidoreductase</keyword>
<evidence type="ECO:0000256" key="10">
    <source>
        <dbReference type="ARBA" id="ARBA00023004"/>
    </source>
</evidence>
<dbReference type="STRING" id="1817768.A3A87_03800"/>
<keyword evidence="3" id="KW-1003">Cell membrane</keyword>
<keyword evidence="5 14" id="KW-0812">Transmembrane</keyword>
<dbReference type="PANTHER" id="PTHR30598">
    <property type="entry name" value="NITRATE REDUCTASE PRIVATE CHAPERONE, REDOX ENZYME MATURATION PROTEIN REMP FAMILY"/>
    <property type="match status" value="1"/>
</dbReference>
<keyword evidence="6" id="KW-0479">Metal-binding</keyword>
<evidence type="ECO:0000256" key="11">
    <source>
        <dbReference type="ARBA" id="ARBA00023063"/>
    </source>
</evidence>
<proteinExistence type="predicted"/>
<dbReference type="GO" id="GO:0008940">
    <property type="term" value="F:nitrate reductase activity"/>
    <property type="evidence" value="ECO:0007669"/>
    <property type="project" value="InterPro"/>
</dbReference>
<evidence type="ECO:0000256" key="4">
    <source>
        <dbReference type="ARBA" id="ARBA00022617"/>
    </source>
</evidence>